<organism evidence="22 23">
    <name type="scientific">Sphaeramia orbicularis</name>
    <name type="common">orbiculate cardinalfish</name>
    <dbReference type="NCBI Taxonomy" id="375764"/>
    <lineage>
        <taxon>Eukaryota</taxon>
        <taxon>Metazoa</taxon>
        <taxon>Chordata</taxon>
        <taxon>Craniata</taxon>
        <taxon>Vertebrata</taxon>
        <taxon>Euteleostomi</taxon>
        <taxon>Actinopterygii</taxon>
        <taxon>Neopterygii</taxon>
        <taxon>Teleostei</taxon>
        <taxon>Neoteleostei</taxon>
        <taxon>Acanthomorphata</taxon>
        <taxon>Gobiaria</taxon>
        <taxon>Kurtiformes</taxon>
        <taxon>Apogonoidei</taxon>
        <taxon>Apogonidae</taxon>
        <taxon>Apogoninae</taxon>
        <taxon>Sphaeramia</taxon>
    </lineage>
</organism>
<proteinExistence type="inferred from homology"/>
<evidence type="ECO:0000256" key="18">
    <source>
        <dbReference type="SAM" id="Coils"/>
    </source>
</evidence>
<name>A0A673BCJ1_9TELE</name>
<feature type="region of interest" description="Disordered" evidence="19">
    <location>
        <begin position="487"/>
        <end position="519"/>
    </location>
</feature>
<evidence type="ECO:0000256" key="19">
    <source>
        <dbReference type="SAM" id="MobiDB-lite"/>
    </source>
</evidence>
<dbReference type="Pfam" id="PF23204">
    <property type="entry name" value="KIF21A_2nd"/>
    <property type="match status" value="1"/>
</dbReference>
<dbReference type="InterPro" id="IPR036961">
    <property type="entry name" value="Kinesin_motor_dom_sf"/>
</dbReference>
<dbReference type="CDD" id="cd00200">
    <property type="entry name" value="WD40"/>
    <property type="match status" value="1"/>
</dbReference>
<comment type="subcellular location">
    <subcellularLocation>
        <location evidence="3">Cell projection</location>
        <location evidence="3">Axon</location>
    </subcellularLocation>
    <subcellularLocation>
        <location evidence="2">Cell projection</location>
        <location evidence="2">Dendrite</location>
    </subcellularLocation>
    <subcellularLocation>
        <location evidence="4">Cell projection</location>
        <location evidence="4">Growth cone</location>
    </subcellularLocation>
    <subcellularLocation>
        <location evidence="1">Cytoplasm</location>
        <location evidence="1">Cytoskeleton</location>
    </subcellularLocation>
</comment>
<dbReference type="Pfam" id="PF00400">
    <property type="entry name" value="WD40"/>
    <property type="match status" value="5"/>
</dbReference>
<dbReference type="InterPro" id="IPR027640">
    <property type="entry name" value="Kinesin-like_fam"/>
</dbReference>
<evidence type="ECO:0000256" key="6">
    <source>
        <dbReference type="ARBA" id="ARBA00022553"/>
    </source>
</evidence>
<dbReference type="Ensembl" id="ENSSORT00005039334.1">
    <property type="protein sequence ID" value="ENSSORP00005038342.1"/>
    <property type="gene ID" value="ENSSORG00005015542.1"/>
</dbReference>
<dbReference type="SMART" id="SM00320">
    <property type="entry name" value="WD40"/>
    <property type="match status" value="6"/>
</dbReference>
<keyword evidence="5" id="KW-0963">Cytoplasm</keyword>
<dbReference type="GO" id="GO:0051231">
    <property type="term" value="P:spindle elongation"/>
    <property type="evidence" value="ECO:0007669"/>
    <property type="project" value="TreeGrafter"/>
</dbReference>
<dbReference type="Gene3D" id="3.40.850.10">
    <property type="entry name" value="Kinesin motor domain"/>
    <property type="match status" value="1"/>
</dbReference>
<dbReference type="Pfam" id="PF00225">
    <property type="entry name" value="Kinesin"/>
    <property type="match status" value="1"/>
</dbReference>
<reference evidence="22" key="1">
    <citation type="submission" date="2019-06" db="EMBL/GenBank/DDBJ databases">
        <authorList>
            <consortium name="Wellcome Sanger Institute Data Sharing"/>
        </authorList>
    </citation>
    <scope>NUCLEOTIDE SEQUENCE [LARGE SCALE GENOMIC DNA]</scope>
</reference>
<feature type="coiled-coil region" evidence="18">
    <location>
        <begin position="367"/>
        <end position="433"/>
    </location>
</feature>
<evidence type="ECO:0000256" key="20">
    <source>
        <dbReference type="SAM" id="Phobius"/>
    </source>
</evidence>
<evidence type="ECO:0000256" key="12">
    <source>
        <dbReference type="ARBA" id="ARBA00023054"/>
    </source>
</evidence>
<dbReference type="FunFam" id="2.130.10.10:FF:000164">
    <property type="entry name" value="Kinesin family member 21A"/>
    <property type="match status" value="1"/>
</dbReference>
<keyword evidence="9" id="KW-0677">Repeat</keyword>
<dbReference type="InterPro" id="IPR036322">
    <property type="entry name" value="WD40_repeat_dom_sf"/>
</dbReference>
<dbReference type="GO" id="GO:0003777">
    <property type="term" value="F:microtubule motor activity"/>
    <property type="evidence" value="ECO:0007669"/>
    <property type="project" value="InterPro"/>
</dbReference>
<evidence type="ECO:0000256" key="8">
    <source>
        <dbReference type="ARBA" id="ARBA00022701"/>
    </source>
</evidence>
<comment type="similarity">
    <text evidence="17">Belongs to the TRAFAC class myosin-kinesin ATPase superfamily. Kinesin family.</text>
</comment>
<evidence type="ECO:0000313" key="22">
    <source>
        <dbReference type="Ensembl" id="ENSSORP00005038342.1"/>
    </source>
</evidence>
<dbReference type="GO" id="GO:0007018">
    <property type="term" value="P:microtubule-based movement"/>
    <property type="evidence" value="ECO:0007669"/>
    <property type="project" value="InterPro"/>
</dbReference>
<dbReference type="PANTHER" id="PTHR47969">
    <property type="entry name" value="CHROMOSOME-ASSOCIATED KINESIN KIF4A-RELATED"/>
    <property type="match status" value="1"/>
</dbReference>
<dbReference type="GO" id="GO:0008017">
    <property type="term" value="F:microtubule binding"/>
    <property type="evidence" value="ECO:0007669"/>
    <property type="project" value="InterPro"/>
</dbReference>
<dbReference type="FunFam" id="2.130.10.10:FF:000475">
    <property type="entry name" value="Kinesin family member 21B"/>
    <property type="match status" value="1"/>
</dbReference>
<feature type="domain" description="Kinesin motor" evidence="21">
    <location>
        <begin position="1"/>
        <end position="359"/>
    </location>
</feature>
<gene>
    <name evidence="22" type="primary">kif21b</name>
</gene>
<accession>A0A673BCJ1</accession>
<feature type="repeat" description="WD" evidence="16">
    <location>
        <begin position="1112"/>
        <end position="1152"/>
    </location>
</feature>
<keyword evidence="10 17" id="KW-0547">Nucleotide-binding</keyword>
<dbReference type="Proteomes" id="UP000472271">
    <property type="component" value="Chromosome 5"/>
</dbReference>
<evidence type="ECO:0000256" key="17">
    <source>
        <dbReference type="PROSITE-ProRule" id="PRU00283"/>
    </source>
</evidence>
<dbReference type="SUPFAM" id="SSF52540">
    <property type="entry name" value="P-loop containing nucleoside triphosphate hydrolases"/>
    <property type="match status" value="1"/>
</dbReference>
<evidence type="ECO:0000256" key="3">
    <source>
        <dbReference type="ARBA" id="ARBA00004489"/>
    </source>
</evidence>
<dbReference type="InterPro" id="IPR027417">
    <property type="entry name" value="P-loop_NTPase"/>
</dbReference>
<evidence type="ECO:0000256" key="1">
    <source>
        <dbReference type="ARBA" id="ARBA00004245"/>
    </source>
</evidence>
<feature type="coiled-coil region" evidence="18">
    <location>
        <begin position="535"/>
        <end position="717"/>
    </location>
</feature>
<dbReference type="GO" id="GO:0007052">
    <property type="term" value="P:mitotic spindle organization"/>
    <property type="evidence" value="ECO:0007669"/>
    <property type="project" value="TreeGrafter"/>
</dbReference>
<evidence type="ECO:0000256" key="14">
    <source>
        <dbReference type="ARBA" id="ARBA00023212"/>
    </source>
</evidence>
<dbReference type="SUPFAM" id="SSF50978">
    <property type="entry name" value="WD40 repeat-like"/>
    <property type="match status" value="1"/>
</dbReference>
<keyword evidence="11 17" id="KW-0067">ATP-binding</keyword>
<dbReference type="Pfam" id="PF23203">
    <property type="entry name" value="KIF21A"/>
    <property type="match status" value="1"/>
</dbReference>
<dbReference type="PROSITE" id="PS00678">
    <property type="entry name" value="WD_REPEATS_1"/>
    <property type="match status" value="1"/>
</dbReference>
<dbReference type="InterPro" id="IPR015943">
    <property type="entry name" value="WD40/YVTN_repeat-like_dom_sf"/>
</dbReference>
<dbReference type="PROSITE" id="PS50067">
    <property type="entry name" value="KINESIN_MOTOR_2"/>
    <property type="match status" value="1"/>
</dbReference>
<feature type="coiled-coil region" evidence="18">
    <location>
        <begin position="794"/>
        <end position="859"/>
    </location>
</feature>
<dbReference type="PANTHER" id="PTHR47969:SF28">
    <property type="entry name" value="KINESIN-LIKE PROTEIN KIF21B"/>
    <property type="match status" value="1"/>
</dbReference>
<dbReference type="GO" id="GO:0005874">
    <property type="term" value="C:microtubule"/>
    <property type="evidence" value="ECO:0007669"/>
    <property type="project" value="UniProtKB-KW"/>
</dbReference>
<protein>
    <submittedName>
        <fullName evidence="22">Kinesin family member 21B</fullName>
    </submittedName>
</protein>
<keyword evidence="20" id="KW-1133">Transmembrane helix</keyword>
<dbReference type="InterPro" id="IPR001680">
    <property type="entry name" value="WD40_rpt"/>
</dbReference>
<feature type="repeat" description="WD" evidence="16">
    <location>
        <begin position="1268"/>
        <end position="1307"/>
    </location>
</feature>
<dbReference type="PROSITE" id="PS00411">
    <property type="entry name" value="KINESIN_MOTOR_1"/>
    <property type="match status" value="1"/>
</dbReference>
<evidence type="ECO:0000256" key="10">
    <source>
        <dbReference type="ARBA" id="ARBA00022741"/>
    </source>
</evidence>
<keyword evidence="23" id="KW-1185">Reference proteome</keyword>
<dbReference type="CDD" id="cd01372">
    <property type="entry name" value="KISc_KIF4"/>
    <property type="match status" value="1"/>
</dbReference>
<dbReference type="GO" id="GO:0030426">
    <property type="term" value="C:growth cone"/>
    <property type="evidence" value="ECO:0007669"/>
    <property type="project" value="UniProtKB-SubCell"/>
</dbReference>
<dbReference type="PROSITE" id="PS50082">
    <property type="entry name" value="WD_REPEATS_2"/>
    <property type="match status" value="4"/>
</dbReference>
<keyword evidence="15" id="KW-0966">Cell projection</keyword>
<evidence type="ECO:0000256" key="13">
    <source>
        <dbReference type="ARBA" id="ARBA00023175"/>
    </source>
</evidence>
<dbReference type="FunFam" id="2.130.10.10:FF:000131">
    <property type="entry name" value="Kinesin family member 21A"/>
    <property type="match status" value="1"/>
</dbReference>
<dbReference type="GO" id="GO:0005524">
    <property type="term" value="F:ATP binding"/>
    <property type="evidence" value="ECO:0007669"/>
    <property type="project" value="UniProtKB-UniRule"/>
</dbReference>
<dbReference type="GO" id="GO:0030425">
    <property type="term" value="C:dendrite"/>
    <property type="evidence" value="ECO:0007669"/>
    <property type="project" value="UniProtKB-SubCell"/>
</dbReference>
<dbReference type="SMART" id="SM00129">
    <property type="entry name" value="KISc"/>
    <property type="match status" value="1"/>
</dbReference>
<keyword evidence="12 18" id="KW-0175">Coiled coil</keyword>
<evidence type="ECO:0000259" key="21">
    <source>
        <dbReference type="PROSITE" id="PS50067"/>
    </source>
</evidence>
<dbReference type="PRINTS" id="PR00380">
    <property type="entry name" value="KINESINHEAVY"/>
</dbReference>
<dbReference type="InterPro" id="IPR056533">
    <property type="entry name" value="KIF21A/B_hel_1"/>
</dbReference>
<evidence type="ECO:0000256" key="9">
    <source>
        <dbReference type="ARBA" id="ARBA00022737"/>
    </source>
</evidence>
<dbReference type="FunFam" id="3.40.850.10:FF:000011">
    <property type="entry name" value="Kinesin family member 21A"/>
    <property type="match status" value="1"/>
</dbReference>
<dbReference type="Gene3D" id="2.130.10.10">
    <property type="entry name" value="YVTN repeat-like/Quinoprotein amine dehydrogenase"/>
    <property type="match status" value="2"/>
</dbReference>
<reference evidence="22" key="2">
    <citation type="submission" date="2025-08" db="UniProtKB">
        <authorList>
            <consortium name="Ensembl"/>
        </authorList>
    </citation>
    <scope>IDENTIFICATION</scope>
</reference>
<dbReference type="InterPro" id="IPR001752">
    <property type="entry name" value="Kinesin_motor_dom"/>
</dbReference>
<evidence type="ECO:0000256" key="11">
    <source>
        <dbReference type="ARBA" id="ARBA00022840"/>
    </source>
</evidence>
<feature type="repeat" description="WD" evidence="16">
    <location>
        <begin position="1072"/>
        <end position="1111"/>
    </location>
</feature>
<reference evidence="22" key="3">
    <citation type="submission" date="2025-09" db="UniProtKB">
        <authorList>
            <consortium name="Ensembl"/>
        </authorList>
    </citation>
    <scope>IDENTIFICATION</scope>
</reference>
<feature type="transmembrane region" description="Helical" evidence="20">
    <location>
        <begin position="973"/>
        <end position="995"/>
    </location>
</feature>
<feature type="compositionally biased region" description="Low complexity" evidence="19">
    <location>
        <begin position="490"/>
        <end position="506"/>
    </location>
</feature>
<evidence type="ECO:0000256" key="2">
    <source>
        <dbReference type="ARBA" id="ARBA00004279"/>
    </source>
</evidence>
<keyword evidence="6" id="KW-0597">Phosphoprotein</keyword>
<keyword evidence="7 16" id="KW-0853">WD repeat</keyword>
<keyword evidence="20" id="KW-0472">Membrane</keyword>
<dbReference type="SUPFAM" id="SSF46579">
    <property type="entry name" value="Prefoldin"/>
    <property type="match status" value="1"/>
</dbReference>
<dbReference type="InterPro" id="IPR056532">
    <property type="entry name" value="KIF21A/B_hel_2"/>
</dbReference>
<evidence type="ECO:0000256" key="16">
    <source>
        <dbReference type="PROSITE-ProRule" id="PRU00221"/>
    </source>
</evidence>
<dbReference type="InterPro" id="IPR019821">
    <property type="entry name" value="Kinesin_motor_CS"/>
</dbReference>
<keyword evidence="14" id="KW-0206">Cytoskeleton</keyword>
<evidence type="ECO:0000313" key="23">
    <source>
        <dbReference type="Proteomes" id="UP000472271"/>
    </source>
</evidence>
<evidence type="ECO:0000256" key="7">
    <source>
        <dbReference type="ARBA" id="ARBA00022574"/>
    </source>
</evidence>
<keyword evidence="20" id="KW-0812">Transmembrane</keyword>
<dbReference type="GO" id="GO:0005875">
    <property type="term" value="C:microtubule associated complex"/>
    <property type="evidence" value="ECO:0007669"/>
    <property type="project" value="TreeGrafter"/>
</dbReference>
<feature type="binding site" evidence="17">
    <location>
        <begin position="79"/>
        <end position="86"/>
    </location>
    <ligand>
        <name>ATP</name>
        <dbReference type="ChEBI" id="CHEBI:30616"/>
    </ligand>
</feature>
<keyword evidence="8" id="KW-0493">Microtubule</keyword>
<dbReference type="PROSITE" id="PS50294">
    <property type="entry name" value="WD_REPEATS_REGION"/>
    <property type="match status" value="1"/>
</dbReference>
<feature type="repeat" description="WD" evidence="16">
    <location>
        <begin position="1309"/>
        <end position="1350"/>
    </location>
</feature>
<keyword evidence="13 17" id="KW-0505">Motor protein</keyword>
<evidence type="ECO:0000256" key="4">
    <source>
        <dbReference type="ARBA" id="ARBA00004624"/>
    </source>
</evidence>
<evidence type="ECO:0000256" key="15">
    <source>
        <dbReference type="ARBA" id="ARBA00023273"/>
    </source>
</evidence>
<dbReference type="InterPro" id="IPR019775">
    <property type="entry name" value="WD40_repeat_CS"/>
</dbReference>
<evidence type="ECO:0000256" key="5">
    <source>
        <dbReference type="ARBA" id="ARBA00022490"/>
    </source>
</evidence>
<sequence length="1373" mass="154200">SVSPEQIRPQMAKEKIEGCHVCTLVTPGEPQVLLGKDKAFTYDFVFDIDSEQQNIYQSCVHKLIEGCFEGYNATVFAYGQTGSGKTYTMGTGFDVSLSQQEHGIIPRAVHQLFEGIQTRRERAQETGIQAPEFKVSAQFLELYNEEILDLFDGARDPESRSRKSNIKIHEDGSGSIYTTGVTSRLVHSEEELLQCLKLGALSRTTASTQMNAQSSRSHAIFTIHVCQMRVYNVTINEMNGVDSSPIAQPEYETLMAKFHFVDLAGSERLKRTGATGDRAREGISINCGLLALGNVISALGDQAKKGGHVPYRDSKLTRLLQDSLGGNSRTVMIACVSPSDRDFMETLNTLKYANRARNIKNKVVVNQDKTSQQISALRAEIARLQMELMEYKAGKRVACEDGSEGYSDLYQENAMLQRESDTLRLRVKAMQETIDHLNTRVTHLLANEVSNLLSKSSIMNKSHPSFPFFSFRSKLLESEAMNESLRRQAARLSSRSTFPSSSLSPVPGHPPGSSPAPMSMEAEMTDVLPNFQADLADLTCEIEIKQKLIDELENSQRRLLMLKLQYEEKLILLQNKIRDTQLERDRVLQNLMSMENYTEEKANRIKQEYEKRLKEMNRDLLKLQAAQKEHARLLKNQGRYERELKKLQAEVNEMKKAKVALMRQMKEEQQRRKMVEAKRNREIAQLKKEQRRQEYQIRALESQKRQQELVLRRKTQEVTALRRLAKPMSDRVAGRVARWNQTPPATDSGAELSPMGLGSVGTAGRTSSFSKSARQKWQTLERRVMDIVMQRMTISNVEADMDRLIKKREELTAQQEALSHKREVLMADGEGPEAEDRLLQEINEDIEVLNANIDYINDSLSDCQATIVQIEETKDELDSVDTSVVISSCSLAEARHLLDHFLKASIDKSLQVAQKEAQIRLLEGQLRQTDVIGSSHNHMILDALREKAEYIPELQALIHNVQQGEGLFVFNSLFSLFFFSFVPFPFLHSLLFLYLNHYVKYMQSRGYDTSPITRRKSYDRAYRYMLRNASIHATVQTDRSFCLTVQCNLGVINPIGGVKGGRTAPLQCVSVAEGHSKPVLCVDATDELLFTGSKDRTCKMWNLVTGQEILTLKGHPNNVVSVKYCPSSCLVFSVSTSYIKVWDIRDSAKCVRTLTSSGQVVSGDACAGTTTRTITFAQGECQINQISLNPSGSVLYAAAGNTVRIWDLNRMQAMGKLTGHIGSVMCLTVGQSLLGKDQVITGSKDHYVKVFDVAEGTLGNVGPAHNFEPPHYDGIECLAVQGDVLFSGSRDNGIKKWDLEQQELTQQIPNAHKDWVCALAYVPGRPMLLSACRGGMLKVWNVDNFTPIGEVRGHDSPINAICTNSRQIFTASR</sequence>
<dbReference type="Pfam" id="PF25764">
    <property type="entry name" value="KIF21A_4th"/>
    <property type="match status" value="1"/>
</dbReference>